<evidence type="ECO:0000256" key="1">
    <source>
        <dbReference type="SAM" id="MobiDB-lite"/>
    </source>
</evidence>
<proteinExistence type="predicted"/>
<name>A0A4P6ZEJ2_9FLAO</name>
<protein>
    <submittedName>
        <fullName evidence="2">Uncharacterized protein</fullName>
    </submittedName>
</protein>
<dbReference type="KEGG" id="csal:NBC122_01050"/>
<dbReference type="Proteomes" id="UP000294419">
    <property type="component" value="Chromosome"/>
</dbReference>
<feature type="compositionally biased region" description="Basic and acidic residues" evidence="1">
    <location>
        <begin position="342"/>
        <end position="364"/>
    </location>
</feature>
<reference evidence="2 3" key="1">
    <citation type="submission" date="2019-03" db="EMBL/GenBank/DDBJ databases">
        <authorList>
            <person name="Kim H."/>
            <person name="Yu S.-M."/>
        </authorList>
    </citation>
    <scope>NUCLEOTIDE SEQUENCE [LARGE SCALE GENOMIC DNA]</scope>
    <source>
        <strain evidence="2 3">NBC122</strain>
    </source>
</reference>
<organism evidence="2 3">
    <name type="scientific">Chryseobacterium salivictor</name>
    <dbReference type="NCBI Taxonomy" id="2547600"/>
    <lineage>
        <taxon>Bacteria</taxon>
        <taxon>Pseudomonadati</taxon>
        <taxon>Bacteroidota</taxon>
        <taxon>Flavobacteriia</taxon>
        <taxon>Flavobacteriales</taxon>
        <taxon>Weeksellaceae</taxon>
        <taxon>Chryseobacterium group</taxon>
        <taxon>Chryseobacterium</taxon>
    </lineage>
</organism>
<keyword evidence="3" id="KW-1185">Reference proteome</keyword>
<dbReference type="EMBL" id="CP037954">
    <property type="protein sequence ID" value="QBO57879.1"/>
    <property type="molecule type" value="Genomic_DNA"/>
</dbReference>
<feature type="region of interest" description="Disordered" evidence="1">
    <location>
        <begin position="308"/>
        <end position="364"/>
    </location>
</feature>
<feature type="compositionally biased region" description="Polar residues" evidence="1">
    <location>
        <begin position="328"/>
        <end position="341"/>
    </location>
</feature>
<dbReference type="OrthoDB" id="594666at2"/>
<evidence type="ECO:0000313" key="3">
    <source>
        <dbReference type="Proteomes" id="UP000294419"/>
    </source>
</evidence>
<dbReference type="RefSeq" id="WP_133439354.1">
    <property type="nucleotide sequence ID" value="NZ_CP037954.1"/>
</dbReference>
<evidence type="ECO:0000313" key="2">
    <source>
        <dbReference type="EMBL" id="QBO57879.1"/>
    </source>
</evidence>
<gene>
    <name evidence="2" type="ORF">NBC122_01050</name>
</gene>
<sequence>MNRRILELAKNPDQFQIKDLELLSSEINKHPYIQSLRALHLLGTHRLKPENYSNELSITAAYTTDKKILYQLINAVKETKPSIESIPETITPKETETAPKNKFTEIESKVTETPKAVYVNGELNRILFEGEEDFLERETETIDLESSLEAGQIVTQKTEKLINAEEKEAFSEIEDAETFSTETIIKEKIVSEEKAVIENPSELSFHETAEFLPDTKVEPKAITKEVQEFEESSDSESFSKETIIEEDLILQEKPTVEDPSELSFHATDDFLPNVKIASNPEKAEIQETAKPALNKHEEEMKRLIAEVEEKMKASKKQKTPSQTKDESPQSAEVNFSETQSFEIEKAEQKNSEKPENIQKTEHLIKEKTQIQPVEISQKTIELETEFIQEEKPVWKPMSFSTNIPDALISKKTEEKSVGKEDIKLAEAPVKTEMSGTNTEQNAVVERPVFNVSFFTQNVSALEKANREEETQTFQEEGKTNEILEDSNVPDFINTWQSWLKIDRTKEEAKEKIEISITEIKNKVIENFIEKEPRISKLKEESDFVIKERNDDISHLMTETLANLYTEQKLYTKAIKAFGILSEKHPEKKPHFDDKIKQIKELRQNK</sequence>
<dbReference type="AlphaFoldDB" id="A0A4P6ZEJ2"/>
<accession>A0A4P6ZEJ2</accession>